<sequence length="310" mass="36723">MANEIVKYEPELNTIPLRKFTPIEMNLFFSIVSRMRDKGNQKIRFYFSQLKDLSAYKQTAGEVFIKDLARTYDHLMDLRFGRKSNGGLTIERFTMFTDFEIHGEVDNPYVDIKVHEKALPLLNNLESWVRFSLTEFRDLNSSYAKTMFRLLKQYRTQGWAEFSKEDFLELLDIPKSYRQTNINQFVLKPIKEELTPLFKGLTIRKKYGKGRGKPVIGYRFTWKAEINHADDFSKGKQEDLRIKLFNIEHNGELTQKEKWRAKDRILNLPLGTHEADFKKQQQTEKEEAEKQSISNELKQDLLENLQNLFD</sequence>
<dbReference type="InterPro" id="IPR036390">
    <property type="entry name" value="WH_DNA-bd_sf"/>
</dbReference>
<organism evidence="3 4">
    <name type="scientific">Enterococcus faecium EnGen0180</name>
    <dbReference type="NCBI Taxonomy" id="1157475"/>
    <lineage>
        <taxon>Bacteria</taxon>
        <taxon>Bacillati</taxon>
        <taxon>Bacillota</taxon>
        <taxon>Bacilli</taxon>
        <taxon>Lactobacillales</taxon>
        <taxon>Enterococcaceae</taxon>
        <taxon>Enterococcus</taxon>
    </lineage>
</organism>
<dbReference type="GO" id="GO:0006270">
    <property type="term" value="P:DNA replication initiation"/>
    <property type="evidence" value="ECO:0007669"/>
    <property type="project" value="InterPro"/>
</dbReference>
<dbReference type="Pfam" id="PF21205">
    <property type="entry name" value="Rep3_C"/>
    <property type="match status" value="1"/>
</dbReference>
<comment type="similarity">
    <text evidence="1">Belongs to the initiator RepB protein family.</text>
</comment>
<evidence type="ECO:0000256" key="1">
    <source>
        <dbReference type="ARBA" id="ARBA00038283"/>
    </source>
</evidence>
<dbReference type="RefSeq" id="WP_002313300.1">
    <property type="nucleotide sequence ID" value="NZ_KB948142.1"/>
</dbReference>
<evidence type="ECO:0000313" key="3">
    <source>
        <dbReference type="EMBL" id="EOG21057.1"/>
    </source>
</evidence>
<protein>
    <recommendedName>
        <fullName evidence="2">Initiator Rep protein WH1 domain-containing protein</fullName>
    </recommendedName>
</protein>
<feature type="domain" description="Initiator Rep protein WH1" evidence="2">
    <location>
        <begin position="5"/>
        <end position="152"/>
    </location>
</feature>
<name>A0A829F4T1_ENTFC</name>
<gene>
    <name evidence="3" type="ORF">SMG_03113</name>
</gene>
<dbReference type="EMBL" id="AIVF01000071">
    <property type="protein sequence ID" value="EOG21057.1"/>
    <property type="molecule type" value="Genomic_DNA"/>
</dbReference>
<evidence type="ECO:0000313" key="4">
    <source>
        <dbReference type="Proteomes" id="UP000013834"/>
    </source>
</evidence>
<dbReference type="InterPro" id="IPR036388">
    <property type="entry name" value="WH-like_DNA-bd_sf"/>
</dbReference>
<proteinExistence type="inferred from homology"/>
<reference evidence="3 4" key="1">
    <citation type="submission" date="2013-02" db="EMBL/GenBank/DDBJ databases">
        <title>The Genome Sequence of Enterococcus faecium VRE_84.</title>
        <authorList>
            <consortium name="The Broad Institute Genome Sequencing Platform"/>
            <consortium name="The Broad Institute Genome Sequencing Center for Infectious Disease"/>
            <person name="Earl A.M."/>
            <person name="Gilmore M.S."/>
            <person name="Lebreton F."/>
            <person name="Hammerum A.M."/>
            <person name="Jensen L.B."/>
            <person name="Guardabassi L."/>
            <person name="Walker B."/>
            <person name="Young S.K."/>
            <person name="Zeng Q."/>
            <person name="Gargeya S."/>
            <person name="Fitzgerald M."/>
            <person name="Haas B."/>
            <person name="Abouelleil A."/>
            <person name="Alvarado L."/>
            <person name="Arachchi H.M."/>
            <person name="Berlin A.M."/>
            <person name="Chapman S.B."/>
            <person name="Dewar J."/>
            <person name="Goldberg J."/>
            <person name="Griggs A."/>
            <person name="Gujja S."/>
            <person name="Hansen M."/>
            <person name="Howarth C."/>
            <person name="Imamovic A."/>
            <person name="Larimer J."/>
            <person name="McCowan C."/>
            <person name="Murphy C."/>
            <person name="Neiman D."/>
            <person name="Pearson M."/>
            <person name="Priest M."/>
            <person name="Roberts A."/>
            <person name="Saif S."/>
            <person name="Shea T."/>
            <person name="Sisk P."/>
            <person name="Sykes S."/>
            <person name="Wortman J."/>
            <person name="Nusbaum C."/>
            <person name="Birren B."/>
        </authorList>
    </citation>
    <scope>NUCLEOTIDE SEQUENCE [LARGE SCALE GENOMIC DNA]</scope>
    <source>
        <strain evidence="3 4">VRE 84</strain>
    </source>
</reference>
<comment type="caution">
    <text evidence="3">The sequence shown here is derived from an EMBL/GenBank/DDBJ whole genome shotgun (WGS) entry which is preliminary data.</text>
</comment>
<dbReference type="Gene3D" id="1.10.10.10">
    <property type="entry name" value="Winged helix-like DNA-binding domain superfamily/Winged helix DNA-binding domain"/>
    <property type="match status" value="2"/>
</dbReference>
<accession>A0A829F4T1</accession>
<dbReference type="AlphaFoldDB" id="A0A829F4T1"/>
<dbReference type="GO" id="GO:0003887">
    <property type="term" value="F:DNA-directed DNA polymerase activity"/>
    <property type="evidence" value="ECO:0007669"/>
    <property type="project" value="InterPro"/>
</dbReference>
<dbReference type="Proteomes" id="UP000013834">
    <property type="component" value="Unassembled WGS sequence"/>
</dbReference>
<dbReference type="Pfam" id="PF01051">
    <property type="entry name" value="Rep3_N"/>
    <property type="match status" value="1"/>
</dbReference>
<evidence type="ECO:0000259" key="2">
    <source>
        <dbReference type="Pfam" id="PF01051"/>
    </source>
</evidence>
<dbReference type="SUPFAM" id="SSF46785">
    <property type="entry name" value="Winged helix' DNA-binding domain"/>
    <property type="match status" value="1"/>
</dbReference>
<dbReference type="InterPro" id="IPR000525">
    <property type="entry name" value="Initiator_Rep_WH1"/>
</dbReference>